<dbReference type="Ensembl" id="ENSGMOT00000066330.1">
    <property type="protein sequence ID" value="ENSGMOP00000038802.1"/>
    <property type="gene ID" value="ENSGMOG00000022202.1"/>
</dbReference>
<keyword evidence="4" id="KW-1185">Reference proteome</keyword>
<proteinExistence type="predicted"/>
<dbReference type="Ensembl" id="ENSGMOT00000024619.1">
    <property type="protein sequence ID" value="ENSGMOP00000035161.1"/>
    <property type="gene ID" value="ENSGMOG00000035865.1"/>
</dbReference>
<dbReference type="OMA" id="AFAWDMN"/>
<accession>A0A8C5AXP5</accession>
<dbReference type="PANTHER" id="PTHR15854">
    <property type="entry name" value="THAP4 PROTEIN"/>
    <property type="match status" value="1"/>
</dbReference>
<dbReference type="Proteomes" id="UP000694546">
    <property type="component" value="Chromosome 8"/>
</dbReference>
<dbReference type="Pfam" id="PF08768">
    <property type="entry name" value="THAP4_heme-bd"/>
    <property type="match status" value="1"/>
</dbReference>
<organism evidence="3 4">
    <name type="scientific">Gadus morhua</name>
    <name type="common">Atlantic cod</name>
    <dbReference type="NCBI Taxonomy" id="8049"/>
    <lineage>
        <taxon>Eukaryota</taxon>
        <taxon>Metazoa</taxon>
        <taxon>Chordata</taxon>
        <taxon>Craniata</taxon>
        <taxon>Vertebrata</taxon>
        <taxon>Euteleostomi</taxon>
        <taxon>Actinopterygii</taxon>
        <taxon>Neopterygii</taxon>
        <taxon>Teleostei</taxon>
        <taxon>Neoteleostei</taxon>
        <taxon>Acanthomorphata</taxon>
        <taxon>Zeiogadaria</taxon>
        <taxon>Gadariae</taxon>
        <taxon>Gadiformes</taxon>
        <taxon>Gadoidei</taxon>
        <taxon>Gadidae</taxon>
        <taxon>Gadus</taxon>
    </lineage>
</organism>
<name>A0A8C5AXP5_GADMO</name>
<evidence type="ECO:0000256" key="1">
    <source>
        <dbReference type="ARBA" id="ARBA00036993"/>
    </source>
</evidence>
<reference evidence="3" key="1">
    <citation type="submission" date="2025-05" db="UniProtKB">
        <authorList>
            <consortium name="Ensembl"/>
        </authorList>
    </citation>
    <scope>IDENTIFICATION</scope>
</reference>
<sequence length="197" mass="22066">SIPPEVPVSSLDWLLGNWESVEPGKGSYPSLKDFRYTEDLHFAQMGQPIINFMFNASDAETKKILHRECGFIRMQTGTNRVAFIIAQNSGLVEVEEGELVGKKLSLHTQALARPSFAKEPHVKEVWPQCGLSLTSHKLTHVTLACVGCRVSLIIKKNPQVSRVFQLQPDGKLEQTLSMSTDKQPMTQHLHITYSRLA</sequence>
<dbReference type="InterPro" id="IPR014878">
    <property type="entry name" value="THAP4-like_heme-bd"/>
</dbReference>
<dbReference type="InterPro" id="IPR012674">
    <property type="entry name" value="Calycin"/>
</dbReference>
<dbReference type="SUPFAM" id="SSF50814">
    <property type="entry name" value="Lipocalins"/>
    <property type="match status" value="1"/>
</dbReference>
<evidence type="ECO:0000259" key="2">
    <source>
        <dbReference type="Pfam" id="PF08768"/>
    </source>
</evidence>
<protein>
    <recommendedName>
        <fullName evidence="2">THAP4-like heme-binding domain-containing protein</fullName>
    </recommendedName>
</protein>
<dbReference type="CDD" id="cd07828">
    <property type="entry name" value="lipocalin_heme-bd-THAP4-like"/>
    <property type="match status" value="1"/>
</dbReference>
<evidence type="ECO:0000313" key="3">
    <source>
        <dbReference type="Ensembl" id="ENSGMOP00000038802.1"/>
    </source>
</evidence>
<dbReference type="Ensembl" id="ENSGMOT00000068570.1">
    <property type="protein sequence ID" value="ENSGMOP00000056774.1"/>
    <property type="gene ID" value="ENSGMOG00000031844.1"/>
</dbReference>
<comment type="catalytic activity">
    <reaction evidence="1">
        <text>peroxynitrite = nitrate</text>
        <dbReference type="Rhea" id="RHEA:63116"/>
        <dbReference type="ChEBI" id="CHEBI:17632"/>
        <dbReference type="ChEBI" id="CHEBI:25941"/>
    </reaction>
    <physiologicalReaction direction="left-to-right" evidence="1">
        <dbReference type="Rhea" id="RHEA:63117"/>
    </physiologicalReaction>
</comment>
<dbReference type="InterPro" id="IPR045165">
    <property type="entry name" value="Nitrobindin"/>
</dbReference>
<dbReference type="PANTHER" id="PTHR15854:SF4">
    <property type="entry name" value="PEROXYNITRITE ISOMERASE THAP4"/>
    <property type="match status" value="1"/>
</dbReference>
<dbReference type="Gene3D" id="2.40.128.20">
    <property type="match status" value="2"/>
</dbReference>
<dbReference type="GeneTree" id="ENSGT00940000158447"/>
<evidence type="ECO:0000313" key="4">
    <source>
        <dbReference type="Proteomes" id="UP000694546"/>
    </source>
</evidence>
<feature type="domain" description="THAP4-like heme-binding" evidence="2">
    <location>
        <begin position="9"/>
        <end position="132"/>
    </location>
</feature>
<dbReference type="AlphaFoldDB" id="A0A8C5AXP5"/>